<feature type="compositionally biased region" description="Polar residues" evidence="1">
    <location>
        <begin position="158"/>
        <end position="171"/>
    </location>
</feature>
<comment type="caution">
    <text evidence="2">The sequence shown here is derived from an EMBL/GenBank/DDBJ whole genome shotgun (WGS) entry which is preliminary data.</text>
</comment>
<dbReference type="VEuPathDB" id="FungiDB:FOXG_05208"/>
<proteinExistence type="predicted"/>
<name>A0A420NCQ9_FUSOX</name>
<organism evidence="2 3">
    <name type="scientific">Fusarium oxysporum</name>
    <name type="common">Fusarium vascular wilt</name>
    <dbReference type="NCBI Taxonomy" id="5507"/>
    <lineage>
        <taxon>Eukaryota</taxon>
        <taxon>Fungi</taxon>
        <taxon>Dikarya</taxon>
        <taxon>Ascomycota</taxon>
        <taxon>Pezizomycotina</taxon>
        <taxon>Sordariomycetes</taxon>
        <taxon>Hypocreomycetidae</taxon>
        <taxon>Hypocreales</taxon>
        <taxon>Nectriaceae</taxon>
        <taxon>Fusarium</taxon>
        <taxon>Fusarium oxysporum species complex</taxon>
    </lineage>
</organism>
<dbReference type="VEuPathDB" id="FungiDB:FOIG_07324"/>
<dbReference type="VEuPathDB" id="FungiDB:HZS61_003793"/>
<dbReference type="EMBL" id="MRCX01000041">
    <property type="protein sequence ID" value="RKK78070.1"/>
    <property type="molecule type" value="Genomic_DNA"/>
</dbReference>
<evidence type="ECO:0000256" key="1">
    <source>
        <dbReference type="SAM" id="MobiDB-lite"/>
    </source>
</evidence>
<feature type="region of interest" description="Disordered" evidence="1">
    <location>
        <begin position="150"/>
        <end position="171"/>
    </location>
</feature>
<dbReference type="VEuPathDB" id="FungiDB:FOC4_g10013634"/>
<evidence type="ECO:0000313" key="3">
    <source>
        <dbReference type="Proteomes" id="UP000285084"/>
    </source>
</evidence>
<feature type="compositionally biased region" description="Polar residues" evidence="1">
    <location>
        <begin position="80"/>
        <end position="101"/>
    </location>
</feature>
<feature type="region of interest" description="Disordered" evidence="1">
    <location>
        <begin position="489"/>
        <end position="511"/>
    </location>
</feature>
<dbReference type="VEuPathDB" id="FungiDB:FOMG_06581"/>
<reference evidence="2 3" key="1">
    <citation type="journal article" date="2018" name="Sci. Rep.">
        <title>Characterisation of pathogen-specific regions and novel effector candidates in Fusarium oxysporum f. sp. cepae.</title>
        <authorList>
            <person name="Armitage A.D."/>
            <person name="Taylor A."/>
            <person name="Sobczyk M.K."/>
            <person name="Baxter L."/>
            <person name="Greenfield B.P."/>
            <person name="Bates H.J."/>
            <person name="Wilson F."/>
            <person name="Jackson A.C."/>
            <person name="Ott S."/>
            <person name="Harrison R.J."/>
            <person name="Clarkson J.P."/>
        </authorList>
    </citation>
    <scope>NUCLEOTIDE SEQUENCE [LARGE SCALE GENOMIC DNA]</scope>
    <source>
        <strain evidence="2 3">Fo_A13</strain>
    </source>
</reference>
<evidence type="ECO:0000313" key="2">
    <source>
        <dbReference type="EMBL" id="RKK78070.1"/>
    </source>
</evidence>
<feature type="region of interest" description="Disordered" evidence="1">
    <location>
        <begin position="234"/>
        <end position="333"/>
    </location>
</feature>
<dbReference type="Proteomes" id="UP000285084">
    <property type="component" value="Unassembled WGS sequence"/>
</dbReference>
<accession>A0A420NCQ9</accession>
<dbReference type="VEuPathDB" id="FungiDB:FOZG_10970"/>
<sequence length="572" mass="63737">MTASTHVGGTCAVLTCEKIILLSSRHYCDEHSALEPTAASRDPSATNMAKGFRPSNRSFVAKRGRGKFMFTPSRHFSRQDPPSQDASSPDTSAPVTQSPKANEQEAPPSSLVRDNSIDTNDRSLHLRLERNGTSHVGSTPNSAQIKAAQNVAKADKGSSASQVNSHTVSNPKTRLEMELQAETEEVINQPLGLDFATKKLSSCSNIGSETLPTEDLKMDAHQNGQSVHATDGQHLAGTAQAASEGAPSNEGFKKTEPSLGLDSQLRVPSTAPVNRMQFTSEDGVKFKSSPRTSKPKKDNTQKHLEHHYPETRTSSKAKLLSTPTKRSAPLTSKGLPVRKQQFQGSLPEASAEIDDEVNMADVSDIDGEAKPAKPVPLSFRAKAEARKKRLLVEFDSEAFDSLIYRQSSLQPPPYVTVSSRIVKYNPVFGDQKPLYLPVNPAIHHMHKRSRSWYRKKCDEIRRRPKRKEWFGKVVERQRWLQALEMKQQEKIKQAQQDGTTPPYRPPKPRGVKRILDFGDLPEEELPEYVRSNPAWLKACAWFRECEDKATARQRHVNNKTKETESYFQSLNA</sequence>
<dbReference type="AlphaFoldDB" id="A0A420NCQ9"/>
<feature type="region of interest" description="Disordered" evidence="1">
    <location>
        <begin position="36"/>
        <end position="118"/>
    </location>
</feature>
<feature type="compositionally biased region" description="Basic and acidic residues" evidence="1">
    <location>
        <begin position="295"/>
        <end position="310"/>
    </location>
</feature>
<feature type="region of interest" description="Disordered" evidence="1">
    <location>
        <begin position="552"/>
        <end position="572"/>
    </location>
</feature>
<gene>
    <name evidence="2" type="ORF">BFJ69_g5811</name>
</gene>
<protein>
    <submittedName>
        <fullName evidence="2">Uncharacterized protein</fullName>
    </submittedName>
</protein>
<feature type="compositionally biased region" description="Polar residues" evidence="1">
    <location>
        <begin position="311"/>
        <end position="325"/>
    </location>
</feature>
<dbReference type="VEuPathDB" id="FungiDB:FOC1_g10012638"/>